<organism evidence="3 4">
    <name type="scientific">Anseongella ginsenosidimutans</name>
    <dbReference type="NCBI Taxonomy" id="496056"/>
    <lineage>
        <taxon>Bacteria</taxon>
        <taxon>Pseudomonadati</taxon>
        <taxon>Bacteroidota</taxon>
        <taxon>Sphingobacteriia</taxon>
        <taxon>Sphingobacteriales</taxon>
        <taxon>Sphingobacteriaceae</taxon>
        <taxon>Anseongella</taxon>
    </lineage>
</organism>
<keyword evidence="1" id="KW-0732">Signal</keyword>
<dbReference type="GO" id="GO:0004553">
    <property type="term" value="F:hydrolase activity, hydrolyzing O-glycosyl compounds"/>
    <property type="evidence" value="ECO:0007669"/>
    <property type="project" value="UniProtKB-ARBA"/>
</dbReference>
<keyword evidence="4" id="KW-1185">Reference proteome</keyword>
<dbReference type="SUPFAM" id="SSF49899">
    <property type="entry name" value="Concanavalin A-like lectins/glucanases"/>
    <property type="match status" value="1"/>
</dbReference>
<dbReference type="RefSeq" id="WP_132128165.1">
    <property type="nucleotide sequence ID" value="NZ_CP042432.1"/>
</dbReference>
<comment type="caution">
    <text evidence="3">The sequence shown here is derived from an EMBL/GenBank/DDBJ whole genome shotgun (WGS) entry which is preliminary data.</text>
</comment>
<gene>
    <name evidence="3" type="ORF">EDD80_102268</name>
</gene>
<proteinExistence type="predicted"/>
<dbReference type="EMBL" id="SMAD01000002">
    <property type="protein sequence ID" value="TCS89075.1"/>
    <property type="molecule type" value="Genomic_DNA"/>
</dbReference>
<evidence type="ECO:0000313" key="3">
    <source>
        <dbReference type="EMBL" id="TCS89075.1"/>
    </source>
</evidence>
<reference evidence="3 4" key="1">
    <citation type="submission" date="2019-03" db="EMBL/GenBank/DDBJ databases">
        <title>Genomic Encyclopedia of Type Strains, Phase IV (KMG-IV): sequencing the most valuable type-strain genomes for metagenomic binning, comparative biology and taxonomic classification.</title>
        <authorList>
            <person name="Goeker M."/>
        </authorList>
    </citation>
    <scope>NUCLEOTIDE SEQUENCE [LARGE SCALE GENOMIC DNA]</scope>
    <source>
        <strain evidence="3 4">DSM 21100</strain>
    </source>
</reference>
<dbReference type="Pfam" id="PF06439">
    <property type="entry name" value="3keto-disac_hyd"/>
    <property type="match status" value="1"/>
</dbReference>
<dbReference type="OrthoDB" id="118532at2"/>
<dbReference type="Proteomes" id="UP000295807">
    <property type="component" value="Unassembled WGS sequence"/>
</dbReference>
<evidence type="ECO:0000313" key="4">
    <source>
        <dbReference type="Proteomes" id="UP000295807"/>
    </source>
</evidence>
<dbReference type="GO" id="GO:0005975">
    <property type="term" value="P:carbohydrate metabolic process"/>
    <property type="evidence" value="ECO:0007669"/>
    <property type="project" value="UniProtKB-ARBA"/>
</dbReference>
<dbReference type="AlphaFoldDB" id="A0A4R3KUU2"/>
<accession>A0A4R3KUU2</accession>
<feature type="chain" id="PRO_5020422579" evidence="1">
    <location>
        <begin position="19"/>
        <end position="211"/>
    </location>
</feature>
<dbReference type="Gene3D" id="2.60.120.560">
    <property type="entry name" value="Exo-inulinase, domain 1"/>
    <property type="match status" value="1"/>
</dbReference>
<protein>
    <submittedName>
        <fullName evidence="3">Uncharacterized protein DUF1080</fullName>
    </submittedName>
</protein>
<sequence>MKIIVLFTLILCASSSLIAQKKRIAMEPGNFTVFNREATYEDGVAHLDSRPGDGVLWLAGSEFKNGTIELDIKGKNTPGRSFVGLAFHGKDNETYDAVYFRPFNFKHPERNNHSIQYIAMPENDWATLRKAFPGKYENAINPTPEVPDDWFHATIEFNYPNVKVYINGSAQPALEVTQLSTGKYGKIGFWVGNGSEGWFKNLEILKNDGNN</sequence>
<evidence type="ECO:0000256" key="1">
    <source>
        <dbReference type="SAM" id="SignalP"/>
    </source>
</evidence>
<dbReference type="InterPro" id="IPR010496">
    <property type="entry name" value="AL/BT2_dom"/>
</dbReference>
<feature type="signal peptide" evidence="1">
    <location>
        <begin position="1"/>
        <end position="18"/>
    </location>
</feature>
<name>A0A4R3KUU2_9SPHI</name>
<evidence type="ECO:0000259" key="2">
    <source>
        <dbReference type="Pfam" id="PF06439"/>
    </source>
</evidence>
<dbReference type="InterPro" id="IPR013320">
    <property type="entry name" value="ConA-like_dom_sf"/>
</dbReference>
<feature type="domain" description="3-keto-alpha-glucoside-1,2-lyase/3-keto-2-hydroxy-glucal hydratase" evidence="2">
    <location>
        <begin position="36"/>
        <end position="204"/>
    </location>
</feature>